<dbReference type="EMBL" id="ABYQ02000015">
    <property type="protein sequence ID" value="EFQ79385.1"/>
    <property type="molecule type" value="Genomic_DNA"/>
</dbReference>
<evidence type="ECO:0000256" key="1">
    <source>
        <dbReference type="SAM" id="Phobius"/>
    </source>
</evidence>
<dbReference type="Proteomes" id="UP000003020">
    <property type="component" value="Unassembled WGS sequence"/>
</dbReference>
<proteinExistence type="predicted"/>
<reference evidence="2 3" key="1">
    <citation type="submission" date="2010-08" db="EMBL/GenBank/DDBJ databases">
        <authorList>
            <person name="Muzny D."/>
            <person name="Qin X."/>
            <person name="Buhay C."/>
            <person name="Dugan-Rocha S."/>
            <person name="Ding Y."/>
            <person name="Chen G."/>
            <person name="Hawes A."/>
            <person name="Holder M."/>
            <person name="Jhangiani S."/>
            <person name="Johnson A."/>
            <person name="Khan Z."/>
            <person name="Li Z."/>
            <person name="Liu W."/>
            <person name="Liu X."/>
            <person name="Perez L."/>
            <person name="Shen H."/>
            <person name="Wang Q."/>
            <person name="Watt J."/>
            <person name="Xi L."/>
            <person name="Xin Y."/>
            <person name="Zhou J."/>
            <person name="Deng J."/>
            <person name="Jiang H."/>
            <person name="Liu Y."/>
            <person name="Qu J."/>
            <person name="Song X.-Z."/>
            <person name="Zhang L."/>
            <person name="Villasana D."/>
            <person name="Johnson A."/>
            <person name="Liu J."/>
            <person name="Liyanage D."/>
            <person name="Lorensuhewa L."/>
            <person name="Robinson T."/>
            <person name="Song A."/>
            <person name="Song B.-B."/>
            <person name="Dinh H."/>
            <person name="Thornton R."/>
            <person name="Coyle M."/>
            <person name="Francisco L."/>
            <person name="Jackson L."/>
            <person name="Javaid M."/>
            <person name="Korchina V."/>
            <person name="Kovar C."/>
            <person name="Mata R."/>
            <person name="Mathew T."/>
            <person name="Ngo R."/>
            <person name="Nguyen L."/>
            <person name="Nguyen N."/>
            <person name="Okwuonu G."/>
            <person name="Ongeri F."/>
            <person name="Pham C."/>
            <person name="Simmons D."/>
            <person name="Wilczek-Boney K."/>
            <person name="Hale W."/>
            <person name="Jakkamsetti A."/>
            <person name="Pham P."/>
            <person name="Ruth R."/>
            <person name="San Lucas F."/>
            <person name="Warren J."/>
            <person name="Zhang J."/>
            <person name="Zhao Z."/>
            <person name="Zhou C."/>
            <person name="Zhu D."/>
            <person name="Lee S."/>
            <person name="Bess C."/>
            <person name="Blankenburg K."/>
            <person name="Forbes L."/>
            <person name="Fu Q."/>
            <person name="Gubbala S."/>
            <person name="Hirani K."/>
            <person name="Jayaseelan J.C."/>
            <person name="Lara F."/>
            <person name="Munidasa M."/>
            <person name="Palculict T."/>
            <person name="Patil S."/>
            <person name="Pu L.-L."/>
            <person name="Saada N."/>
            <person name="Tang L."/>
            <person name="Weissenberger G."/>
            <person name="Zhu Y."/>
            <person name="Hemphill L."/>
            <person name="Shang Y."/>
            <person name="Youmans B."/>
            <person name="Ayvaz T."/>
            <person name="Ross M."/>
            <person name="Santibanez J."/>
            <person name="Aqrawi P."/>
            <person name="Gross S."/>
            <person name="Joshi V."/>
            <person name="Fowler G."/>
            <person name="Nazareth L."/>
            <person name="Reid J."/>
            <person name="Worley K."/>
            <person name="Petrosino J."/>
            <person name="Highlander S."/>
            <person name="Gibbs R."/>
        </authorList>
    </citation>
    <scope>NUCLEOTIDE SEQUENCE [LARGE SCALE GENOMIC DNA]</scope>
    <source>
        <strain evidence="2 3">ATCC 33035</strain>
    </source>
</reference>
<evidence type="ECO:0000313" key="3">
    <source>
        <dbReference type="Proteomes" id="UP000003020"/>
    </source>
</evidence>
<dbReference type="AlphaFoldDB" id="E2S797"/>
<dbReference type="OrthoDB" id="4568037at2"/>
<feature type="transmembrane region" description="Helical" evidence="1">
    <location>
        <begin position="105"/>
        <end position="126"/>
    </location>
</feature>
<sequence length="183" mass="20132">MTVARYQESPKTRLFLFVSSFAPVFIIAGLRLFAAQRMLAVLLLVGGVVTFLLTPLVLFTRRKAGKQEFVVSNVKDESSQIPTYLITFIFPFLFLSEQMSASLVAAYVGFAALMVALLYRTSLILINPSMLIVGYRVFSVDIVGQGGAYIISKESPLPSQSTYTRRIADGLFIAVEEPTGQTS</sequence>
<dbReference type="RefSeq" id="WP_005326148.1">
    <property type="nucleotide sequence ID" value="NZ_GL542881.1"/>
</dbReference>
<gene>
    <name evidence="2" type="ORF">HMPREF0305_12399</name>
</gene>
<comment type="caution">
    <text evidence="2">The sequence shown here is derived from an EMBL/GenBank/DDBJ whole genome shotgun (WGS) entry which is preliminary data.</text>
</comment>
<accession>E2S797</accession>
<feature type="transmembrane region" description="Helical" evidence="1">
    <location>
        <begin position="81"/>
        <end position="99"/>
    </location>
</feature>
<evidence type="ECO:0000313" key="2">
    <source>
        <dbReference type="EMBL" id="EFQ79385.1"/>
    </source>
</evidence>
<keyword evidence="1" id="KW-0472">Membrane</keyword>
<protein>
    <submittedName>
        <fullName evidence="2">Uncharacterized protein</fullName>
    </submittedName>
</protein>
<feature type="transmembrane region" description="Helical" evidence="1">
    <location>
        <begin position="39"/>
        <end position="60"/>
    </location>
</feature>
<keyword evidence="1" id="KW-0812">Transmembrane</keyword>
<keyword evidence="1" id="KW-1133">Transmembrane helix</keyword>
<name>E2S797_9CORY</name>
<feature type="transmembrane region" description="Helical" evidence="1">
    <location>
        <begin position="12"/>
        <end position="33"/>
    </location>
</feature>
<dbReference type="HOGENOM" id="CLU_1472854_0_0_11"/>
<organism evidence="2 3">
    <name type="scientific">Corynebacterium pseudogenitalium ATCC 33035</name>
    <dbReference type="NCBI Taxonomy" id="525264"/>
    <lineage>
        <taxon>Bacteria</taxon>
        <taxon>Bacillati</taxon>
        <taxon>Actinomycetota</taxon>
        <taxon>Actinomycetes</taxon>
        <taxon>Mycobacteriales</taxon>
        <taxon>Corynebacteriaceae</taxon>
        <taxon>Corynebacterium</taxon>
    </lineage>
</organism>
<keyword evidence="3" id="KW-1185">Reference proteome</keyword>